<dbReference type="Pfam" id="PF26639">
    <property type="entry name" value="Het-6_barrel"/>
    <property type="match status" value="1"/>
</dbReference>
<dbReference type="PANTHER" id="PTHR24148:SF73">
    <property type="entry name" value="HET DOMAIN PROTEIN (AFU_ORTHOLOGUE AFUA_8G01020)"/>
    <property type="match status" value="1"/>
</dbReference>
<reference evidence="2" key="1">
    <citation type="journal article" date="2021" name="Nat. Commun.">
        <title>Genetic determinants of endophytism in the Arabidopsis root mycobiome.</title>
        <authorList>
            <person name="Mesny F."/>
            <person name="Miyauchi S."/>
            <person name="Thiergart T."/>
            <person name="Pickel B."/>
            <person name="Atanasova L."/>
            <person name="Karlsson M."/>
            <person name="Huettel B."/>
            <person name="Barry K.W."/>
            <person name="Haridas S."/>
            <person name="Chen C."/>
            <person name="Bauer D."/>
            <person name="Andreopoulos W."/>
            <person name="Pangilinan J."/>
            <person name="LaButti K."/>
            <person name="Riley R."/>
            <person name="Lipzen A."/>
            <person name="Clum A."/>
            <person name="Drula E."/>
            <person name="Henrissat B."/>
            <person name="Kohler A."/>
            <person name="Grigoriev I.V."/>
            <person name="Martin F.M."/>
            <person name="Hacquard S."/>
        </authorList>
    </citation>
    <scope>NUCLEOTIDE SEQUENCE</scope>
    <source>
        <strain evidence="2">MPI-CAGE-CH-0243</strain>
    </source>
</reference>
<dbReference type="PANTHER" id="PTHR24148">
    <property type="entry name" value="ANKYRIN REPEAT DOMAIN-CONTAINING PROTEIN 39 HOMOLOG-RELATED"/>
    <property type="match status" value="1"/>
</dbReference>
<evidence type="ECO:0000259" key="1">
    <source>
        <dbReference type="Pfam" id="PF06985"/>
    </source>
</evidence>
<sequence length="630" mass="71460">MSFFVYRKLDPDQIRLIHLFPKNSHGSVEKLSTERLSGASPSEPQTRVSCTVSHVSLELPPPYIALSYTWGDSNEKAPILIDGAIIHVTKNLEVALAHLTPEDQEISLWIDALCINQQDSTEKTEQVGQMHNIYSRATSVTTWLGPSADDSDAVMDWIQHYGSLSHKFGIGTKPELQLLRLLQALELHPETLPQEELKVFLEEIATHLSTANDDEDKITLALANFFKRGYWNRVWIVQELVHAKTVEFVCGTKTVAEEPLHHALRLLRNFGQFRQLKSAQQQKATDWDHRKPAVNTRNPINILKVRRTVGQFPLIYLIRTFRFFQATDPRDRIFALLSFASDAPAMGLRPDYRKPYMEVYAETTMLLLKNGFSDILSLCQAHDDASGLPSWVPDFTRISHRAPLQQRAMKRGMVPITTVLQPAFSASGSEKNVPVFSESVNGSFPSVSWEAKFIDTITNVGTPWKPQGLRKWLRDIRELSQSDSISSDPDRLKHVWRTAVADQEMRVANQKPRLSTHRLENAHHLLRDLDLEKEESDTILSRELRDYVYQLQDVAFGRRPFCTSKGYFGLGPSDMETGDLLYVCTGADVPHIFRSGHENRLQLVGEAYAHGLMDGVLMDTEQPRSIISIS</sequence>
<dbReference type="InterPro" id="IPR010730">
    <property type="entry name" value="HET"/>
</dbReference>
<comment type="caution">
    <text evidence="2">The sequence shown here is derived from an EMBL/GenBank/DDBJ whole genome shotgun (WGS) entry which is preliminary data.</text>
</comment>
<gene>
    <name evidence="2" type="ORF">B0J11DRAFT_72475</name>
</gene>
<dbReference type="AlphaFoldDB" id="A0A9P9DIR7"/>
<dbReference type="EMBL" id="JAGMWT010000011">
    <property type="protein sequence ID" value="KAH7119931.1"/>
    <property type="molecule type" value="Genomic_DNA"/>
</dbReference>
<dbReference type="OrthoDB" id="3553147at2759"/>
<proteinExistence type="predicted"/>
<evidence type="ECO:0000313" key="3">
    <source>
        <dbReference type="Proteomes" id="UP000700596"/>
    </source>
</evidence>
<feature type="domain" description="Heterokaryon incompatibility" evidence="1">
    <location>
        <begin position="63"/>
        <end position="239"/>
    </location>
</feature>
<protein>
    <submittedName>
        <fullName evidence="2">Heterokaryon incompatibility protein-domain-containing protein</fullName>
    </submittedName>
</protein>
<name>A0A9P9DIR7_9PLEO</name>
<dbReference type="Proteomes" id="UP000700596">
    <property type="component" value="Unassembled WGS sequence"/>
</dbReference>
<keyword evidence="3" id="KW-1185">Reference proteome</keyword>
<evidence type="ECO:0000313" key="2">
    <source>
        <dbReference type="EMBL" id="KAH7119931.1"/>
    </source>
</evidence>
<organism evidence="2 3">
    <name type="scientific">Dendryphion nanum</name>
    <dbReference type="NCBI Taxonomy" id="256645"/>
    <lineage>
        <taxon>Eukaryota</taxon>
        <taxon>Fungi</taxon>
        <taxon>Dikarya</taxon>
        <taxon>Ascomycota</taxon>
        <taxon>Pezizomycotina</taxon>
        <taxon>Dothideomycetes</taxon>
        <taxon>Pleosporomycetidae</taxon>
        <taxon>Pleosporales</taxon>
        <taxon>Torulaceae</taxon>
        <taxon>Dendryphion</taxon>
    </lineage>
</organism>
<accession>A0A9P9DIR7</accession>
<dbReference type="InterPro" id="IPR052895">
    <property type="entry name" value="HetReg/Transcr_Mod"/>
</dbReference>
<dbReference type="Pfam" id="PF06985">
    <property type="entry name" value="HET"/>
    <property type="match status" value="1"/>
</dbReference>